<comment type="caution">
    <text evidence="2">The sequence shown here is derived from an EMBL/GenBank/DDBJ whole genome shotgun (WGS) entry which is preliminary data.</text>
</comment>
<feature type="transmembrane region" description="Helical" evidence="1">
    <location>
        <begin position="112"/>
        <end position="131"/>
    </location>
</feature>
<feature type="transmembrane region" description="Helical" evidence="1">
    <location>
        <begin position="72"/>
        <end position="91"/>
    </location>
</feature>
<proteinExistence type="predicted"/>
<reference evidence="2 3" key="1">
    <citation type="submission" date="2021-03" db="EMBL/GenBank/DDBJ databases">
        <title>Sequencing the genomes of 1000 actinobacteria strains.</title>
        <authorList>
            <person name="Klenk H.-P."/>
        </authorList>
    </citation>
    <scope>NUCLEOTIDE SEQUENCE [LARGE SCALE GENOMIC DNA]</scope>
    <source>
        <strain evidence="2 3">DSM 24221</strain>
    </source>
</reference>
<dbReference type="Proteomes" id="UP001519362">
    <property type="component" value="Unassembled WGS sequence"/>
</dbReference>
<accession>A0ABS4ZFJ8</accession>
<dbReference type="RefSeq" id="WP_165137358.1">
    <property type="nucleotide sequence ID" value="NZ_CP049253.1"/>
</dbReference>
<keyword evidence="1" id="KW-1133">Transmembrane helix</keyword>
<protein>
    <submittedName>
        <fullName evidence="2">Uncharacterized protein</fullName>
    </submittedName>
</protein>
<sequence>MRSPFLSRLADSGSVTHGIATTAVIGGLSLLSPRRLSPTKRLAYRLANGAIAAWMTVAEFRSHGRGVLSRGAAAGAVVGITGLTIGLSEASEAIDERIQQRLEKRGVSHPRVWIAAASVVFAAASWALGAISARRGSRETIWMDGDDEILALTHVPHDVRSLTEALLGTTSSYGAPALRQQLASARVSADDVAQHDRLSVTFVVSSGTDLAVPHDGVFPHAGQFSDGDGNTMLVRLTVTAGQLDTLFVESADGENVDATTFLPAADTITLVAETPYGFEPVTEDR</sequence>
<dbReference type="EMBL" id="JAGIOL010000001">
    <property type="protein sequence ID" value="MBP2436044.1"/>
    <property type="molecule type" value="Genomic_DNA"/>
</dbReference>
<evidence type="ECO:0000313" key="2">
    <source>
        <dbReference type="EMBL" id="MBP2436044.1"/>
    </source>
</evidence>
<name>A0ABS4ZFJ8_9MICO</name>
<feature type="transmembrane region" description="Helical" evidence="1">
    <location>
        <begin position="12"/>
        <end position="31"/>
    </location>
</feature>
<evidence type="ECO:0000256" key="1">
    <source>
        <dbReference type="SAM" id="Phobius"/>
    </source>
</evidence>
<keyword evidence="3" id="KW-1185">Reference proteome</keyword>
<keyword evidence="1" id="KW-0812">Transmembrane</keyword>
<evidence type="ECO:0000313" key="3">
    <source>
        <dbReference type="Proteomes" id="UP001519362"/>
    </source>
</evidence>
<keyword evidence="1" id="KW-0472">Membrane</keyword>
<gene>
    <name evidence="2" type="ORF">JOF34_000630</name>
</gene>
<organism evidence="2 3">
    <name type="scientific">Microbacterium amylolyticum</name>
    <dbReference type="NCBI Taxonomy" id="936337"/>
    <lineage>
        <taxon>Bacteria</taxon>
        <taxon>Bacillati</taxon>
        <taxon>Actinomycetota</taxon>
        <taxon>Actinomycetes</taxon>
        <taxon>Micrococcales</taxon>
        <taxon>Microbacteriaceae</taxon>
        <taxon>Microbacterium</taxon>
    </lineage>
</organism>